<evidence type="ECO:0000259" key="5">
    <source>
        <dbReference type="Pfam" id="PF00389"/>
    </source>
</evidence>
<name>A0A430HSX8_9BURK</name>
<protein>
    <submittedName>
        <fullName evidence="7">D-2-hydroxyacid dehydrogenase</fullName>
    </submittedName>
</protein>
<feature type="domain" description="D-isomer specific 2-hydroxyacid dehydrogenase catalytic" evidence="5">
    <location>
        <begin position="30"/>
        <end position="312"/>
    </location>
</feature>
<dbReference type="PROSITE" id="PS00670">
    <property type="entry name" value="D_2_HYDROXYACID_DH_2"/>
    <property type="match status" value="1"/>
</dbReference>
<dbReference type="SUPFAM" id="SSF52283">
    <property type="entry name" value="Formate/glycerate dehydrogenase catalytic domain-like"/>
    <property type="match status" value="1"/>
</dbReference>
<evidence type="ECO:0000259" key="6">
    <source>
        <dbReference type="Pfam" id="PF02826"/>
    </source>
</evidence>
<dbReference type="Pfam" id="PF00389">
    <property type="entry name" value="2-Hacid_dh"/>
    <property type="match status" value="1"/>
</dbReference>
<dbReference type="InterPro" id="IPR006139">
    <property type="entry name" value="D-isomer_2_OHA_DH_cat_dom"/>
</dbReference>
<dbReference type="PROSITE" id="PS00671">
    <property type="entry name" value="D_2_HYDROXYACID_DH_3"/>
    <property type="match status" value="1"/>
</dbReference>
<comment type="similarity">
    <text evidence="1 4">Belongs to the D-isomer specific 2-hydroxyacid dehydrogenase family.</text>
</comment>
<dbReference type="Gene3D" id="3.40.50.720">
    <property type="entry name" value="NAD(P)-binding Rossmann-like Domain"/>
    <property type="match status" value="2"/>
</dbReference>
<evidence type="ECO:0000256" key="1">
    <source>
        <dbReference type="ARBA" id="ARBA00005854"/>
    </source>
</evidence>
<dbReference type="OrthoDB" id="9805416at2"/>
<dbReference type="Proteomes" id="UP000278085">
    <property type="component" value="Unassembled WGS sequence"/>
</dbReference>
<dbReference type="SUPFAM" id="SSF51735">
    <property type="entry name" value="NAD(P)-binding Rossmann-fold domains"/>
    <property type="match status" value="1"/>
</dbReference>
<dbReference type="GO" id="GO:0016616">
    <property type="term" value="F:oxidoreductase activity, acting on the CH-OH group of donors, NAD or NADP as acceptor"/>
    <property type="evidence" value="ECO:0007669"/>
    <property type="project" value="InterPro"/>
</dbReference>
<evidence type="ECO:0000256" key="2">
    <source>
        <dbReference type="ARBA" id="ARBA00023002"/>
    </source>
</evidence>
<dbReference type="InterPro" id="IPR050418">
    <property type="entry name" value="D-iso_2-hydroxyacid_DH_PdxB"/>
</dbReference>
<proteinExistence type="inferred from homology"/>
<dbReference type="AlphaFoldDB" id="A0A430HSX8"/>
<gene>
    <name evidence="7" type="ORF">EJB06_00470</name>
</gene>
<keyword evidence="2 4" id="KW-0560">Oxidoreductase</keyword>
<reference evidence="7 8" key="1">
    <citation type="submission" date="2018-12" db="EMBL/GenBank/DDBJ databases">
        <authorList>
            <person name="Yang E."/>
        </authorList>
    </citation>
    <scope>NUCLEOTIDE SEQUENCE [LARGE SCALE GENOMIC DNA]</scope>
    <source>
        <strain evidence="7 8">SOD</strain>
    </source>
</reference>
<dbReference type="EMBL" id="RXLQ01000001">
    <property type="protein sequence ID" value="RSZ60648.1"/>
    <property type="molecule type" value="Genomic_DNA"/>
</dbReference>
<evidence type="ECO:0000313" key="7">
    <source>
        <dbReference type="EMBL" id="RSZ60648.1"/>
    </source>
</evidence>
<evidence type="ECO:0000313" key="8">
    <source>
        <dbReference type="Proteomes" id="UP000278085"/>
    </source>
</evidence>
<dbReference type="InterPro" id="IPR006140">
    <property type="entry name" value="D-isomer_DH_NAD-bd"/>
</dbReference>
<evidence type="ECO:0000256" key="4">
    <source>
        <dbReference type="RuleBase" id="RU003719"/>
    </source>
</evidence>
<feature type="domain" description="D-isomer specific 2-hydroxyacid dehydrogenase NAD-binding" evidence="6">
    <location>
        <begin position="105"/>
        <end position="284"/>
    </location>
</feature>
<dbReference type="InterPro" id="IPR036291">
    <property type="entry name" value="NAD(P)-bd_dom_sf"/>
</dbReference>
<accession>A0A430HSX8</accession>
<dbReference type="Pfam" id="PF02826">
    <property type="entry name" value="2-Hacid_dh_C"/>
    <property type="match status" value="1"/>
</dbReference>
<organism evidence="7 8">
    <name type="scientific">Massilia atriviolacea</name>
    <dbReference type="NCBI Taxonomy" id="2495579"/>
    <lineage>
        <taxon>Bacteria</taxon>
        <taxon>Pseudomonadati</taxon>
        <taxon>Pseudomonadota</taxon>
        <taxon>Betaproteobacteria</taxon>
        <taxon>Burkholderiales</taxon>
        <taxon>Oxalobacteraceae</taxon>
        <taxon>Telluria group</taxon>
        <taxon>Massilia</taxon>
    </lineage>
</organism>
<dbReference type="GO" id="GO:0051287">
    <property type="term" value="F:NAD binding"/>
    <property type="evidence" value="ECO:0007669"/>
    <property type="project" value="InterPro"/>
</dbReference>
<dbReference type="RefSeq" id="WP_126072032.1">
    <property type="nucleotide sequence ID" value="NZ_CP051166.1"/>
</dbReference>
<dbReference type="PANTHER" id="PTHR43761">
    <property type="entry name" value="D-ISOMER SPECIFIC 2-HYDROXYACID DEHYDROGENASE FAMILY PROTEIN (AFU_ORTHOLOGUE AFUA_1G13630)"/>
    <property type="match status" value="1"/>
</dbReference>
<dbReference type="CDD" id="cd12162">
    <property type="entry name" value="2-Hacid_dh_4"/>
    <property type="match status" value="1"/>
</dbReference>
<evidence type="ECO:0000256" key="3">
    <source>
        <dbReference type="ARBA" id="ARBA00023027"/>
    </source>
</evidence>
<dbReference type="PANTHER" id="PTHR43761:SF1">
    <property type="entry name" value="D-ISOMER SPECIFIC 2-HYDROXYACID DEHYDROGENASE CATALYTIC DOMAIN-CONTAINING PROTEIN-RELATED"/>
    <property type="match status" value="1"/>
</dbReference>
<keyword evidence="8" id="KW-1185">Reference proteome</keyword>
<sequence length="314" mass="33363">MHSIVFLDRDSLMADVRRPGFEHTWREHGATSAGQVVERLRGATIAITNKVPLRAADIAQLPELKMVAVAATGTDNVDLDACRARGIVVSNIRNYSLVSVPEHCIGLILALRRKLKAYCADVDAGRWQASSRFCLLDHPIGDLAGSRLGIVGYGALGKKVALLGRAFGMRVSVVSRSPVDDPDVDVVTLDELLATCDVVSLHLPLTARTANMIGARELARMKRGALLINTARGGLVDEAALAAALSDGTLGGAGFDVLSEEPPAPDNPLLALRLPNFILTPHVAWASAGAMQTLADMLIDNVEAFDAGQPRNVL</sequence>
<comment type="caution">
    <text evidence="7">The sequence shown here is derived from an EMBL/GenBank/DDBJ whole genome shotgun (WGS) entry which is preliminary data.</text>
</comment>
<keyword evidence="3" id="KW-0520">NAD</keyword>
<dbReference type="InterPro" id="IPR029753">
    <property type="entry name" value="D-isomer_DH_CS"/>
</dbReference>